<name>A0A233V9V5_FINMA</name>
<dbReference type="RefSeq" id="WP_094205098.1">
    <property type="nucleotide sequence ID" value="NZ_NDYC01000004.1"/>
</dbReference>
<accession>A0A233V9V5</accession>
<dbReference type="PROSITE" id="PS51782">
    <property type="entry name" value="LYSM"/>
    <property type="match status" value="1"/>
</dbReference>
<dbReference type="EMBL" id="NDYC01000004">
    <property type="protein sequence ID" value="OXZ29155.1"/>
    <property type="molecule type" value="Genomic_DNA"/>
</dbReference>
<dbReference type="Gene3D" id="3.10.350.10">
    <property type="entry name" value="LysM domain"/>
    <property type="match status" value="1"/>
</dbReference>
<reference evidence="3" key="1">
    <citation type="submission" date="2017-04" db="EMBL/GenBank/DDBJ databases">
        <title>Finegoldia magna isolated from orthopedic joint implant-associated infections.</title>
        <authorList>
            <person name="Bjorklund S."/>
            <person name="Bruggemann H."/>
            <person name="Jensen A."/>
            <person name="Hellmark B."/>
            <person name="Soderquist B."/>
        </authorList>
    </citation>
    <scope>NUCLEOTIDE SEQUENCE [LARGE SCALE GENOMIC DNA]</scope>
    <source>
        <strain evidence="3">CCUG 54800</strain>
    </source>
</reference>
<evidence type="ECO:0000313" key="3">
    <source>
        <dbReference type="Proteomes" id="UP000215413"/>
    </source>
</evidence>
<dbReference type="SUPFAM" id="SSF54106">
    <property type="entry name" value="LysM domain"/>
    <property type="match status" value="1"/>
</dbReference>
<organism evidence="2 3">
    <name type="scientific">Finegoldia magna</name>
    <name type="common">Peptostreptococcus magnus</name>
    <dbReference type="NCBI Taxonomy" id="1260"/>
    <lineage>
        <taxon>Bacteria</taxon>
        <taxon>Bacillati</taxon>
        <taxon>Bacillota</taxon>
        <taxon>Tissierellia</taxon>
        <taxon>Tissierellales</taxon>
        <taxon>Peptoniphilaceae</taxon>
        <taxon>Finegoldia</taxon>
    </lineage>
</organism>
<proteinExistence type="predicted"/>
<dbReference type="InterPro" id="IPR018392">
    <property type="entry name" value="LysM"/>
</dbReference>
<dbReference type="InterPro" id="IPR036779">
    <property type="entry name" value="LysM_dom_sf"/>
</dbReference>
<feature type="domain" description="LysM" evidence="1">
    <location>
        <begin position="164"/>
        <end position="211"/>
    </location>
</feature>
<dbReference type="Proteomes" id="UP000215413">
    <property type="component" value="Unassembled WGS sequence"/>
</dbReference>
<evidence type="ECO:0000313" key="2">
    <source>
        <dbReference type="EMBL" id="OXZ29155.1"/>
    </source>
</evidence>
<evidence type="ECO:0000259" key="1">
    <source>
        <dbReference type="PROSITE" id="PS51782"/>
    </source>
</evidence>
<protein>
    <recommendedName>
        <fullName evidence="1">LysM domain-containing protein</fullName>
    </recommendedName>
</protein>
<comment type="caution">
    <text evidence="2">The sequence shown here is derived from an EMBL/GenBank/DDBJ whole genome shotgun (WGS) entry which is preliminary data.</text>
</comment>
<dbReference type="AlphaFoldDB" id="A0A233V9V5"/>
<sequence>MQQAILSFKNRAEVLELPVPLQEWSLDSPQNTYTFNTLETGDILALGAEQLKSITISSFFPSQKYSFLYTKNIKDPWECVNMINRWKNSKEPIRLTIVGTNINLNMGISKFSYDKMDGTKDVGFTLELLEYPNLNVQRYKDGTQKYSEKSKLKPRANTTKNKGRLHMVKKGDTMWDMAEKYLGNGRRWREIAKANGMKSGWDLRVGKSIKIPKK</sequence>
<gene>
    <name evidence="2" type="ORF">B9N49_00605</name>
</gene>
<dbReference type="SMART" id="SM00257">
    <property type="entry name" value="LysM"/>
    <property type="match status" value="1"/>
</dbReference>
<dbReference type="Pfam" id="PF01476">
    <property type="entry name" value="LysM"/>
    <property type="match status" value="1"/>
</dbReference>